<evidence type="ECO:0000313" key="2">
    <source>
        <dbReference type="EMBL" id="GAA2011734.1"/>
    </source>
</evidence>
<evidence type="ECO:0008006" key="4">
    <source>
        <dbReference type="Google" id="ProtNLM"/>
    </source>
</evidence>
<sequence length="132" mass="14263">MTDTTLVSTASVATERPARYGKQLASHMGRKVPFTWDEEAGAGTVEFADGAVLGTLRALDGALHMTVEGPADSIERFEAVLGRHLVKFGQREDMVCVWERSDGTPGTEWRSADVVEKSEEKSAQPTAEAPRG</sequence>
<name>A0ABP5EZR7_9MICO</name>
<protein>
    <recommendedName>
        <fullName evidence="4">DUF2218 domain-containing protein</fullName>
    </recommendedName>
</protein>
<dbReference type="Proteomes" id="UP001500755">
    <property type="component" value="Unassembled WGS sequence"/>
</dbReference>
<evidence type="ECO:0000256" key="1">
    <source>
        <dbReference type="SAM" id="MobiDB-lite"/>
    </source>
</evidence>
<feature type="compositionally biased region" description="Basic and acidic residues" evidence="1">
    <location>
        <begin position="110"/>
        <end position="122"/>
    </location>
</feature>
<organism evidence="2 3">
    <name type="scientific">Brevibacterium samyangense</name>
    <dbReference type="NCBI Taxonomy" id="366888"/>
    <lineage>
        <taxon>Bacteria</taxon>
        <taxon>Bacillati</taxon>
        <taxon>Actinomycetota</taxon>
        <taxon>Actinomycetes</taxon>
        <taxon>Micrococcales</taxon>
        <taxon>Brevibacteriaceae</taxon>
        <taxon>Brevibacterium</taxon>
    </lineage>
</organism>
<dbReference type="Gene3D" id="3.30.310.50">
    <property type="entry name" value="Alpha-D-phosphohexomutase, C-terminal domain"/>
    <property type="match status" value="1"/>
</dbReference>
<evidence type="ECO:0000313" key="3">
    <source>
        <dbReference type="Proteomes" id="UP001500755"/>
    </source>
</evidence>
<dbReference type="InterPro" id="IPR014543">
    <property type="entry name" value="UCP028291"/>
</dbReference>
<dbReference type="Pfam" id="PF09981">
    <property type="entry name" value="DUF2218"/>
    <property type="match status" value="1"/>
</dbReference>
<feature type="region of interest" description="Disordered" evidence="1">
    <location>
        <begin position="101"/>
        <end position="132"/>
    </location>
</feature>
<reference evidence="3" key="1">
    <citation type="journal article" date="2019" name="Int. J. Syst. Evol. Microbiol.">
        <title>The Global Catalogue of Microorganisms (GCM) 10K type strain sequencing project: providing services to taxonomists for standard genome sequencing and annotation.</title>
        <authorList>
            <consortium name="The Broad Institute Genomics Platform"/>
            <consortium name="The Broad Institute Genome Sequencing Center for Infectious Disease"/>
            <person name="Wu L."/>
            <person name="Ma J."/>
        </authorList>
    </citation>
    <scope>NUCLEOTIDE SEQUENCE [LARGE SCALE GENOMIC DNA]</scope>
    <source>
        <strain evidence="3">JCM 14546</strain>
    </source>
</reference>
<dbReference type="RefSeq" id="WP_344310004.1">
    <property type="nucleotide sequence ID" value="NZ_BAAANO010000023.1"/>
</dbReference>
<dbReference type="EMBL" id="BAAANO010000023">
    <property type="protein sequence ID" value="GAA2011734.1"/>
    <property type="molecule type" value="Genomic_DNA"/>
</dbReference>
<gene>
    <name evidence="2" type="ORF">GCM10009755_23920</name>
</gene>
<comment type="caution">
    <text evidence="2">The sequence shown here is derived from an EMBL/GenBank/DDBJ whole genome shotgun (WGS) entry which is preliminary data.</text>
</comment>
<keyword evidence="3" id="KW-1185">Reference proteome</keyword>
<proteinExistence type="predicted"/>
<accession>A0ABP5EZR7</accession>